<dbReference type="Pfam" id="PF13970">
    <property type="entry name" value="DUF4221"/>
    <property type="match status" value="1"/>
</dbReference>
<dbReference type="KEGG" id="marp:QYS47_30545"/>
<reference evidence="1" key="1">
    <citation type="submission" date="2023-08" db="EMBL/GenBank/DDBJ databases">
        <title>Comparative genomics and taxonomic characterization of three novel marine species of genus Marivirga.</title>
        <authorList>
            <person name="Muhammad N."/>
            <person name="Kim S.-G."/>
        </authorList>
    </citation>
    <scope>NUCLEOTIDE SEQUENCE</scope>
    <source>
        <strain evidence="1">BKB1-2</strain>
    </source>
</reference>
<dbReference type="Proteomes" id="UP001232019">
    <property type="component" value="Chromosome"/>
</dbReference>
<name>A0AA51ZXD8_9BACT</name>
<dbReference type="AlphaFoldDB" id="A0AA51ZXD8"/>
<organism evidence="1">
    <name type="scientific">Marivirga arenosa</name>
    <dbReference type="NCBI Taxonomy" id="3059076"/>
    <lineage>
        <taxon>Bacteria</taxon>
        <taxon>Pseudomonadati</taxon>
        <taxon>Bacteroidota</taxon>
        <taxon>Cytophagia</taxon>
        <taxon>Cytophagales</taxon>
        <taxon>Marivirgaceae</taxon>
        <taxon>Marivirga</taxon>
    </lineage>
</organism>
<proteinExistence type="predicted"/>
<evidence type="ECO:0000313" key="1">
    <source>
        <dbReference type="EMBL" id="WNB18540.1"/>
    </source>
</evidence>
<dbReference type="RefSeq" id="WP_322348053.1">
    <property type="nucleotide sequence ID" value="NZ_CP129968.2"/>
</dbReference>
<sequence>MKNKNFLFLVALWVCSCNELEHQNESLDYRILKKYEIDLSSRNQYIHSQLQFLDSCTIVALDRNFRKLDIISICDERFEKSILLQDDGSDKVYPVSSFFYHSVDSIFLFSLDALTVQLIDTSSHVSKEWRLQNLVFPDKVFEQVVGSNGIFYPFSLTQNGMFHLPFNFDQSKNCLIFNITPQSEFIDFKDRKTFYSSPLVGTYSLENSSFISFTGAWPEIYKADETPNNPFNNLAFDDKHNFLVNFYNSDKVFSSEKNDFYRISSNYFDERYTLFSIDSEADYTTEQELNAFHKDEGYVNLVFDPFKRLYYRIAKHSNDNLEKENSHRMEAEWSIIVFNENFVVLGEVLMPKKNYNFLQILPTKSGLLVSKENIYSPTNNEELYEFDLIEITL</sequence>
<accession>A0AA51ZXD8</accession>
<gene>
    <name evidence="1" type="ORF">QYS47_30545</name>
</gene>
<dbReference type="PROSITE" id="PS51257">
    <property type="entry name" value="PROKAR_LIPOPROTEIN"/>
    <property type="match status" value="1"/>
</dbReference>
<protein>
    <submittedName>
        <fullName evidence="1">DUF4221 family protein</fullName>
    </submittedName>
</protein>
<dbReference type="InterPro" id="IPR025316">
    <property type="entry name" value="DUF4221"/>
</dbReference>
<dbReference type="EMBL" id="CP129968">
    <property type="protein sequence ID" value="WNB18540.1"/>
    <property type="molecule type" value="Genomic_DNA"/>
</dbReference>